<proteinExistence type="predicted"/>
<evidence type="ECO:0000313" key="2">
    <source>
        <dbReference type="EMBL" id="MYM87034.1"/>
    </source>
</evidence>
<accession>A0A845FY70</accession>
<dbReference type="InterPro" id="IPR007621">
    <property type="entry name" value="TPM_dom"/>
</dbReference>
<dbReference type="Proteomes" id="UP000470302">
    <property type="component" value="Unassembled WGS sequence"/>
</dbReference>
<protein>
    <recommendedName>
        <fullName evidence="1">TPM domain-containing protein</fullName>
    </recommendedName>
</protein>
<name>A0A845FY70_9BURK</name>
<sequence length="165" mass="18022">MDFARTIRHLLTSRGTVRRYFTAPGLAAIKAAIAESEAAHLGEIRFAIEAALHPAQLWRDVTPRERAVELFSELRVWDTEHNSGVLIYVLLADHAIEILADRGVHARVGGATWEAIAQTMQAEFADGRFEAGALAGIAAVSRELIACLPSKEDNPDELPNDVSLL</sequence>
<comment type="caution">
    <text evidence="2">The sequence shown here is derived from an EMBL/GenBank/DDBJ whole genome shotgun (WGS) entry which is preliminary data.</text>
</comment>
<dbReference type="AlphaFoldDB" id="A0A845FY70"/>
<dbReference type="Pfam" id="PF04536">
    <property type="entry name" value="TPM_phosphatase"/>
    <property type="match status" value="1"/>
</dbReference>
<dbReference type="PANTHER" id="PTHR30373:SF8">
    <property type="entry name" value="BLL7265 PROTEIN"/>
    <property type="match status" value="1"/>
</dbReference>
<gene>
    <name evidence="2" type="ORF">GTP91_07545</name>
</gene>
<reference evidence="2 3" key="1">
    <citation type="submission" date="2020-01" db="EMBL/GenBank/DDBJ databases">
        <title>Novel species isolated from a subtropical stream in China.</title>
        <authorList>
            <person name="Lu H."/>
        </authorList>
    </citation>
    <scope>NUCLEOTIDE SEQUENCE [LARGE SCALE GENOMIC DNA]</scope>
    <source>
        <strain evidence="2 3">FT82W</strain>
    </source>
</reference>
<evidence type="ECO:0000313" key="3">
    <source>
        <dbReference type="Proteomes" id="UP000470302"/>
    </source>
</evidence>
<feature type="domain" description="TPM" evidence="1">
    <location>
        <begin position="21"/>
        <end position="141"/>
    </location>
</feature>
<dbReference type="PANTHER" id="PTHR30373">
    <property type="entry name" value="UPF0603 PROTEIN YGCG"/>
    <property type="match status" value="1"/>
</dbReference>
<dbReference type="RefSeq" id="WP_161096219.1">
    <property type="nucleotide sequence ID" value="NZ_WWCW01000016.1"/>
</dbReference>
<evidence type="ECO:0000259" key="1">
    <source>
        <dbReference type="Pfam" id="PF04536"/>
    </source>
</evidence>
<organism evidence="2 3">
    <name type="scientific">Duganella vulcania</name>
    <dbReference type="NCBI Taxonomy" id="2692166"/>
    <lineage>
        <taxon>Bacteria</taxon>
        <taxon>Pseudomonadati</taxon>
        <taxon>Pseudomonadota</taxon>
        <taxon>Betaproteobacteria</taxon>
        <taxon>Burkholderiales</taxon>
        <taxon>Oxalobacteraceae</taxon>
        <taxon>Telluria group</taxon>
        <taxon>Duganella</taxon>
    </lineage>
</organism>
<dbReference type="Gene3D" id="3.10.310.50">
    <property type="match status" value="1"/>
</dbReference>
<dbReference type="EMBL" id="WWCW01000016">
    <property type="protein sequence ID" value="MYM87034.1"/>
    <property type="molecule type" value="Genomic_DNA"/>
</dbReference>